<organism evidence="2 3">
    <name type="scientific">Tagetes erecta</name>
    <name type="common">African marigold</name>
    <dbReference type="NCBI Taxonomy" id="13708"/>
    <lineage>
        <taxon>Eukaryota</taxon>
        <taxon>Viridiplantae</taxon>
        <taxon>Streptophyta</taxon>
        <taxon>Embryophyta</taxon>
        <taxon>Tracheophyta</taxon>
        <taxon>Spermatophyta</taxon>
        <taxon>Magnoliopsida</taxon>
        <taxon>eudicotyledons</taxon>
        <taxon>Gunneridae</taxon>
        <taxon>Pentapetalae</taxon>
        <taxon>asterids</taxon>
        <taxon>campanulids</taxon>
        <taxon>Asterales</taxon>
        <taxon>Asteraceae</taxon>
        <taxon>Asteroideae</taxon>
        <taxon>Heliantheae alliance</taxon>
        <taxon>Tageteae</taxon>
        <taxon>Tagetes</taxon>
    </lineage>
</organism>
<dbReference type="Proteomes" id="UP001229421">
    <property type="component" value="Unassembled WGS sequence"/>
</dbReference>
<gene>
    <name evidence="2" type="ORF">QVD17_28466</name>
</gene>
<protein>
    <submittedName>
        <fullName evidence="2">Uncharacterized protein</fullName>
    </submittedName>
</protein>
<dbReference type="PANTHER" id="PTHR31929">
    <property type="entry name" value="SAUR-LIKE AUXIN-RESPONSIVE PROTEIN FAMILY-RELATED"/>
    <property type="match status" value="1"/>
</dbReference>
<dbReference type="GO" id="GO:0009733">
    <property type="term" value="P:response to auxin"/>
    <property type="evidence" value="ECO:0007669"/>
    <property type="project" value="InterPro"/>
</dbReference>
<sequence length="98" mass="11095">MGIIRFPCLNGNAKRFSKLQSGYKDNQSQVPKGYFAVYVGEIHKTRFVVPLSVLDHPLFQSLLRKSEEEFGFKHPMGGVTITCSEDDFINITSRLILS</sequence>
<dbReference type="InterPro" id="IPR003676">
    <property type="entry name" value="SAUR_fam"/>
</dbReference>
<evidence type="ECO:0000313" key="3">
    <source>
        <dbReference type="Proteomes" id="UP001229421"/>
    </source>
</evidence>
<keyword evidence="3" id="KW-1185">Reference proteome</keyword>
<dbReference type="EMBL" id="JAUHHV010000007">
    <property type="protein sequence ID" value="KAK1419301.1"/>
    <property type="molecule type" value="Genomic_DNA"/>
</dbReference>
<evidence type="ECO:0000313" key="2">
    <source>
        <dbReference type="EMBL" id="KAK1419301.1"/>
    </source>
</evidence>
<name>A0AAD8KDE3_TARER</name>
<comment type="caution">
    <text evidence="2">The sequence shown here is derived from an EMBL/GenBank/DDBJ whole genome shotgun (WGS) entry which is preliminary data.</text>
</comment>
<proteinExistence type="inferred from homology"/>
<accession>A0AAD8KDE3</accession>
<reference evidence="2" key="1">
    <citation type="journal article" date="2023" name="bioRxiv">
        <title>Improved chromosome-level genome assembly for marigold (Tagetes erecta).</title>
        <authorList>
            <person name="Jiang F."/>
            <person name="Yuan L."/>
            <person name="Wang S."/>
            <person name="Wang H."/>
            <person name="Xu D."/>
            <person name="Wang A."/>
            <person name="Fan W."/>
        </authorList>
    </citation>
    <scope>NUCLEOTIDE SEQUENCE</scope>
    <source>
        <strain evidence="2">WSJ</strain>
        <tissue evidence="2">Leaf</tissue>
    </source>
</reference>
<comment type="similarity">
    <text evidence="1">Belongs to the ARG7 family.</text>
</comment>
<dbReference type="AlphaFoldDB" id="A0AAD8KDE3"/>
<evidence type="ECO:0000256" key="1">
    <source>
        <dbReference type="ARBA" id="ARBA00006974"/>
    </source>
</evidence>
<dbReference type="Pfam" id="PF02519">
    <property type="entry name" value="Auxin_inducible"/>
    <property type="match status" value="1"/>
</dbReference>